<feature type="compositionally biased region" description="Basic and acidic residues" evidence="1">
    <location>
        <begin position="167"/>
        <end position="176"/>
    </location>
</feature>
<reference evidence="2 3" key="1">
    <citation type="submission" date="2020-03" db="EMBL/GenBank/DDBJ databases">
        <title>Draft Genome Sequence of Cudoniella acicularis.</title>
        <authorList>
            <person name="Buettner E."/>
            <person name="Kellner H."/>
        </authorList>
    </citation>
    <scope>NUCLEOTIDE SEQUENCE [LARGE SCALE GENOMIC DNA]</scope>
    <source>
        <strain evidence="2 3">DSM 108380</strain>
    </source>
</reference>
<feature type="compositionally biased region" description="Polar residues" evidence="1">
    <location>
        <begin position="201"/>
        <end position="214"/>
    </location>
</feature>
<evidence type="ECO:0000313" key="2">
    <source>
        <dbReference type="EMBL" id="KAF4612811.1"/>
    </source>
</evidence>
<feature type="region of interest" description="Disordered" evidence="1">
    <location>
        <begin position="160"/>
        <end position="242"/>
    </location>
</feature>
<comment type="caution">
    <text evidence="2">The sequence shown here is derived from an EMBL/GenBank/DDBJ whole genome shotgun (WGS) entry which is preliminary data.</text>
</comment>
<organism evidence="2 3">
    <name type="scientific">Cudoniella acicularis</name>
    <dbReference type="NCBI Taxonomy" id="354080"/>
    <lineage>
        <taxon>Eukaryota</taxon>
        <taxon>Fungi</taxon>
        <taxon>Dikarya</taxon>
        <taxon>Ascomycota</taxon>
        <taxon>Pezizomycotina</taxon>
        <taxon>Leotiomycetes</taxon>
        <taxon>Helotiales</taxon>
        <taxon>Tricladiaceae</taxon>
        <taxon>Cudoniella</taxon>
    </lineage>
</organism>
<protein>
    <submittedName>
        <fullName evidence="2">Uncharacterized protein</fullName>
    </submittedName>
</protein>
<evidence type="ECO:0000313" key="3">
    <source>
        <dbReference type="Proteomes" id="UP000566819"/>
    </source>
</evidence>
<evidence type="ECO:0000256" key="1">
    <source>
        <dbReference type="SAM" id="MobiDB-lite"/>
    </source>
</evidence>
<dbReference type="Proteomes" id="UP000566819">
    <property type="component" value="Unassembled WGS sequence"/>
</dbReference>
<feature type="compositionally biased region" description="Basic and acidic residues" evidence="1">
    <location>
        <begin position="53"/>
        <end position="70"/>
    </location>
</feature>
<dbReference type="AlphaFoldDB" id="A0A8H4QL38"/>
<keyword evidence="3" id="KW-1185">Reference proteome</keyword>
<name>A0A8H4QL38_9HELO</name>
<feature type="compositionally biased region" description="Basic and acidic residues" evidence="1">
    <location>
        <begin position="215"/>
        <end position="224"/>
    </location>
</feature>
<feature type="region of interest" description="Disordered" evidence="1">
    <location>
        <begin position="39"/>
        <end position="70"/>
    </location>
</feature>
<dbReference type="EMBL" id="JAAMPI010002489">
    <property type="protein sequence ID" value="KAF4612811.1"/>
    <property type="molecule type" value="Genomic_DNA"/>
</dbReference>
<accession>A0A8H4QL38</accession>
<gene>
    <name evidence="2" type="ORF">G7Y89_g15562</name>
</gene>
<sequence>MNTLTLRPANWTKAPKKAQPITVAAPTFRSKKIEEDERKLYLVPNSSTPKKNAGAEEPKAKTSKNDTERDKLVAEMLTTAHEGFRDPYDLSNFEEDEEGKPFFLDKSAKQLAAEEFARMKSEKKAVFGVVTRMATNLIKSEFNFSMPFGNGSVTEQKISPAMNAKSESVKSKDKRGAQSANKQSKPNFNFSIPPFPPFGSRASQTFSPALNEKSNNVKDEKGEFKFSVPADKITENNTSDSK</sequence>
<proteinExistence type="predicted"/>